<keyword evidence="4" id="KW-1185">Reference proteome</keyword>
<keyword evidence="2" id="KW-0732">Signal</keyword>
<feature type="compositionally biased region" description="Pro residues" evidence="1">
    <location>
        <begin position="59"/>
        <end position="72"/>
    </location>
</feature>
<evidence type="ECO:0000256" key="1">
    <source>
        <dbReference type="SAM" id="MobiDB-lite"/>
    </source>
</evidence>
<reference evidence="3 4" key="1">
    <citation type="journal article" date="2018" name="Sci. Data">
        <title>The draft genome sequence of cork oak.</title>
        <authorList>
            <person name="Ramos A.M."/>
            <person name="Usie A."/>
            <person name="Barbosa P."/>
            <person name="Barros P.M."/>
            <person name="Capote T."/>
            <person name="Chaves I."/>
            <person name="Simoes F."/>
            <person name="Abreu I."/>
            <person name="Carrasquinho I."/>
            <person name="Faro C."/>
            <person name="Guimaraes J.B."/>
            <person name="Mendonca D."/>
            <person name="Nobrega F."/>
            <person name="Rodrigues L."/>
            <person name="Saibo N.J.M."/>
            <person name="Varela M.C."/>
            <person name="Egas C."/>
            <person name="Matos J."/>
            <person name="Miguel C.M."/>
            <person name="Oliveira M.M."/>
            <person name="Ricardo C.P."/>
            <person name="Goncalves S."/>
        </authorList>
    </citation>
    <scope>NUCLEOTIDE SEQUENCE [LARGE SCALE GENOMIC DNA]</scope>
    <source>
        <strain evidence="4">cv. HL8</strain>
    </source>
</reference>
<protein>
    <submittedName>
        <fullName evidence="3">Uncharacterized protein</fullName>
    </submittedName>
</protein>
<dbReference type="EMBL" id="PKMF04000096">
    <property type="protein sequence ID" value="KAK7850717.1"/>
    <property type="molecule type" value="Genomic_DNA"/>
</dbReference>
<dbReference type="Gramene" id="rna-CFP56_57755">
    <property type="protein sequence ID" value="cds-POE81792.1"/>
    <property type="gene ID" value="gene-CFP56_57755"/>
</dbReference>
<feature type="region of interest" description="Disordered" evidence="1">
    <location>
        <begin position="55"/>
        <end position="123"/>
    </location>
</feature>
<feature type="signal peptide" evidence="2">
    <location>
        <begin position="1"/>
        <end position="22"/>
    </location>
</feature>
<evidence type="ECO:0000256" key="2">
    <source>
        <dbReference type="SAM" id="SignalP"/>
    </source>
</evidence>
<accession>A0AAW0LHD4</accession>
<comment type="caution">
    <text evidence="3">The sequence shown here is derived from an EMBL/GenBank/DDBJ whole genome shotgun (WGS) entry which is preliminary data.</text>
</comment>
<feature type="compositionally biased region" description="Low complexity" evidence="1">
    <location>
        <begin position="73"/>
        <end position="83"/>
    </location>
</feature>
<dbReference type="Proteomes" id="UP000237347">
    <property type="component" value="Unassembled WGS sequence"/>
</dbReference>
<evidence type="ECO:0000313" key="4">
    <source>
        <dbReference type="Proteomes" id="UP000237347"/>
    </source>
</evidence>
<name>A0AAW0LHD4_QUESU</name>
<evidence type="ECO:0000313" key="3">
    <source>
        <dbReference type="EMBL" id="KAK7850717.1"/>
    </source>
</evidence>
<sequence length="123" mass="12998">MKAILVVCFLLLSTFFIPSSNAARDLADQSAVGLPYEDPDKPAVSCGRGKPYRECLPGPRKPLSPPLTPLSPPVTSASQTATTPSPPSKPECGRGKPYTTCIPKPPKPPNPCFTYGREGCSSP</sequence>
<feature type="chain" id="PRO_5043889268" evidence="2">
    <location>
        <begin position="23"/>
        <end position="123"/>
    </location>
</feature>
<gene>
    <name evidence="3" type="ORF">CFP56_043819</name>
</gene>
<proteinExistence type="predicted"/>
<dbReference type="AlphaFoldDB" id="A0AAW0LHD4"/>
<organism evidence="3 4">
    <name type="scientific">Quercus suber</name>
    <name type="common">Cork oak</name>
    <dbReference type="NCBI Taxonomy" id="58331"/>
    <lineage>
        <taxon>Eukaryota</taxon>
        <taxon>Viridiplantae</taxon>
        <taxon>Streptophyta</taxon>
        <taxon>Embryophyta</taxon>
        <taxon>Tracheophyta</taxon>
        <taxon>Spermatophyta</taxon>
        <taxon>Magnoliopsida</taxon>
        <taxon>eudicotyledons</taxon>
        <taxon>Gunneridae</taxon>
        <taxon>Pentapetalae</taxon>
        <taxon>rosids</taxon>
        <taxon>fabids</taxon>
        <taxon>Fagales</taxon>
        <taxon>Fagaceae</taxon>
        <taxon>Quercus</taxon>
    </lineage>
</organism>